<evidence type="ECO:0000313" key="1">
    <source>
        <dbReference type="EMBL" id="MBB5185722.1"/>
    </source>
</evidence>
<accession>A0A7W8G071</accession>
<dbReference type="InterPro" id="IPR029064">
    <property type="entry name" value="Ribosomal_eL30-like_sf"/>
</dbReference>
<dbReference type="Pfam" id="PF11185">
    <property type="entry name" value="DUF2971"/>
    <property type="match status" value="1"/>
</dbReference>
<comment type="caution">
    <text evidence="1">The sequence shown here is derived from an EMBL/GenBank/DDBJ whole genome shotgun (WGS) entry which is preliminary data.</text>
</comment>
<protein>
    <recommendedName>
        <fullName evidence="3">DUF2971 domain-containing protein</fullName>
    </recommendedName>
</protein>
<dbReference type="SUPFAM" id="SSF55315">
    <property type="entry name" value="L30e-like"/>
    <property type="match status" value="1"/>
</dbReference>
<dbReference type="RefSeq" id="WP_183376943.1">
    <property type="nucleotide sequence ID" value="NZ_JACHHD010000025.1"/>
</dbReference>
<name>A0A7W8G071_9FIRM</name>
<organism evidence="1 2">
    <name type="scientific">Faecalicoccus acidiformans</name>
    <dbReference type="NCBI Taxonomy" id="915173"/>
    <lineage>
        <taxon>Bacteria</taxon>
        <taxon>Bacillati</taxon>
        <taxon>Bacillota</taxon>
        <taxon>Erysipelotrichia</taxon>
        <taxon>Erysipelotrichales</taxon>
        <taxon>Erysipelotrichaceae</taxon>
        <taxon>Faecalicoccus</taxon>
    </lineage>
</organism>
<dbReference type="Proteomes" id="UP000521313">
    <property type="component" value="Unassembled WGS sequence"/>
</dbReference>
<dbReference type="EMBL" id="JACHHD010000025">
    <property type="protein sequence ID" value="MBB5185722.1"/>
    <property type="molecule type" value="Genomic_DNA"/>
</dbReference>
<proteinExistence type="predicted"/>
<sequence>MEEFMVPEAIYKYKSIAFKKVDYTKAKKIIDSNDKDYDNSNIKYILDIIQNHRLYCSTLEELNDPFEAMHLSIFGDVPAGSSLYSSNGIVPPYMYERFEKYRILSLTDNPKSCLMWGLYANNYCGVCIGFNTKNSLNHIKKVSYLTDQDEKPSCWVNDSLLEEKIVDALHKKFKCWENESEYRIVQKEKYVQFNQEEVECLIIGHNVPEIYKNLLTKICEEQNIPVFITYPNKIERQVFIKDIHFQLTFDGREIESDF</sequence>
<gene>
    <name evidence="1" type="ORF">HNQ43_001802</name>
</gene>
<reference evidence="1 2" key="1">
    <citation type="submission" date="2020-08" db="EMBL/GenBank/DDBJ databases">
        <title>Genomic Encyclopedia of Type Strains, Phase IV (KMG-IV): sequencing the most valuable type-strain genomes for metagenomic binning, comparative biology and taxonomic classification.</title>
        <authorList>
            <person name="Goeker M."/>
        </authorList>
    </citation>
    <scope>NUCLEOTIDE SEQUENCE [LARGE SCALE GENOMIC DNA]</scope>
    <source>
        <strain evidence="1 2">DSM 26963</strain>
    </source>
</reference>
<evidence type="ECO:0008006" key="3">
    <source>
        <dbReference type="Google" id="ProtNLM"/>
    </source>
</evidence>
<evidence type="ECO:0000313" key="2">
    <source>
        <dbReference type="Proteomes" id="UP000521313"/>
    </source>
</evidence>
<dbReference type="AlphaFoldDB" id="A0A7W8G071"/>
<dbReference type="InterPro" id="IPR021352">
    <property type="entry name" value="DUF2971"/>
</dbReference>